<protein>
    <submittedName>
        <fullName evidence="1">Tetrahydromethanopterin S-methyltransferase subunit A</fullName>
        <ecNumber evidence="1">2.1.1.86</ecNumber>
    </submittedName>
</protein>
<dbReference type="Proteomes" id="UP000248329">
    <property type="component" value="Unassembled WGS sequence"/>
</dbReference>
<accession>A0AC61KZ18</accession>
<dbReference type="EC" id="2.1.1.86" evidence="1"/>
<sequence>MGWPAVSGEFTVGDEKNQIVLVTLGSSIDVTGVINKIAIAGTMKTENIGIEKVIANIISNPCIRYLIICGAEVHGHLAGDAFLAIHKSGIDEKNRIVGASGAIPFISNLSSKEVERFREQVEIIDLVNVEDMGQIKQAIDACAPKDPFPAEPMIVTLGKVAEADGGSDVILTPEVVSIESRLRSLEQEVKDLGKLNKFMSGVVSGIWQGLTSGFVVTLLIFAIRRFL</sequence>
<dbReference type="EMBL" id="PQXF01000060">
    <property type="protein sequence ID" value="PXF57445.1"/>
    <property type="molecule type" value="Genomic_DNA"/>
</dbReference>
<name>A0AC61KZ18_9EURY</name>
<gene>
    <name evidence="1" type="ORF">C4B59_15265</name>
</gene>
<keyword evidence="1" id="KW-0808">Transferase</keyword>
<evidence type="ECO:0000313" key="2">
    <source>
        <dbReference type="Proteomes" id="UP000248329"/>
    </source>
</evidence>
<reference evidence="1" key="1">
    <citation type="submission" date="2018-01" db="EMBL/GenBank/DDBJ databases">
        <authorList>
            <person name="Krukenberg V."/>
        </authorList>
    </citation>
    <scope>NUCLEOTIDE SEQUENCE</scope>
    <source>
        <strain evidence="1">E20ANME2</strain>
    </source>
</reference>
<proteinExistence type="predicted"/>
<keyword evidence="1" id="KW-0489">Methyltransferase</keyword>
<evidence type="ECO:0000313" key="1">
    <source>
        <dbReference type="EMBL" id="PXF57445.1"/>
    </source>
</evidence>
<organism evidence="1 2">
    <name type="scientific">Candidatus Methanogaster sp</name>
    <dbReference type="NCBI Taxonomy" id="3386292"/>
    <lineage>
        <taxon>Archaea</taxon>
        <taxon>Methanobacteriati</taxon>
        <taxon>Methanobacteriota</taxon>
        <taxon>Stenosarchaea group</taxon>
        <taxon>Methanomicrobia</taxon>
        <taxon>Methanosarcinales</taxon>
        <taxon>ANME-2 cluster</taxon>
        <taxon>Candidatus Methanogasteraceae</taxon>
        <taxon>Candidatus Methanogaster</taxon>
    </lineage>
</organism>
<comment type="caution">
    <text evidence="1">The sequence shown here is derived from an EMBL/GenBank/DDBJ whole genome shotgun (WGS) entry which is preliminary data.</text>
</comment>